<gene>
    <name evidence="2" type="ORF">QBC37DRAFT_390155</name>
</gene>
<organism evidence="2 3">
    <name type="scientific">Rhypophila decipiens</name>
    <dbReference type="NCBI Taxonomy" id="261697"/>
    <lineage>
        <taxon>Eukaryota</taxon>
        <taxon>Fungi</taxon>
        <taxon>Dikarya</taxon>
        <taxon>Ascomycota</taxon>
        <taxon>Pezizomycotina</taxon>
        <taxon>Sordariomycetes</taxon>
        <taxon>Sordariomycetidae</taxon>
        <taxon>Sordariales</taxon>
        <taxon>Naviculisporaceae</taxon>
        <taxon>Rhypophila</taxon>
    </lineage>
</organism>
<evidence type="ECO:0000313" key="2">
    <source>
        <dbReference type="EMBL" id="KAK4210897.1"/>
    </source>
</evidence>
<evidence type="ECO:0000313" key="3">
    <source>
        <dbReference type="Proteomes" id="UP001301769"/>
    </source>
</evidence>
<reference evidence="2" key="1">
    <citation type="journal article" date="2023" name="Mol. Phylogenet. Evol.">
        <title>Genome-scale phylogeny and comparative genomics of the fungal order Sordariales.</title>
        <authorList>
            <person name="Hensen N."/>
            <person name="Bonometti L."/>
            <person name="Westerberg I."/>
            <person name="Brannstrom I.O."/>
            <person name="Guillou S."/>
            <person name="Cros-Aarteil S."/>
            <person name="Calhoun S."/>
            <person name="Haridas S."/>
            <person name="Kuo A."/>
            <person name="Mondo S."/>
            <person name="Pangilinan J."/>
            <person name="Riley R."/>
            <person name="LaButti K."/>
            <person name="Andreopoulos B."/>
            <person name="Lipzen A."/>
            <person name="Chen C."/>
            <person name="Yan M."/>
            <person name="Daum C."/>
            <person name="Ng V."/>
            <person name="Clum A."/>
            <person name="Steindorff A."/>
            <person name="Ohm R.A."/>
            <person name="Martin F."/>
            <person name="Silar P."/>
            <person name="Natvig D.O."/>
            <person name="Lalanne C."/>
            <person name="Gautier V."/>
            <person name="Ament-Velasquez S.L."/>
            <person name="Kruys A."/>
            <person name="Hutchinson M.I."/>
            <person name="Powell A.J."/>
            <person name="Barry K."/>
            <person name="Miller A.N."/>
            <person name="Grigoriev I.V."/>
            <person name="Debuchy R."/>
            <person name="Gladieux P."/>
            <person name="Hiltunen Thoren M."/>
            <person name="Johannesson H."/>
        </authorList>
    </citation>
    <scope>NUCLEOTIDE SEQUENCE</scope>
    <source>
        <strain evidence="2">PSN293</strain>
    </source>
</reference>
<name>A0AAN6Y7J6_9PEZI</name>
<feature type="signal peptide" evidence="1">
    <location>
        <begin position="1"/>
        <end position="22"/>
    </location>
</feature>
<comment type="caution">
    <text evidence="2">The sequence shown here is derived from an EMBL/GenBank/DDBJ whole genome shotgun (WGS) entry which is preliminary data.</text>
</comment>
<accession>A0AAN6Y7J6</accession>
<keyword evidence="1" id="KW-0732">Signal</keyword>
<keyword evidence="3" id="KW-1185">Reference proteome</keyword>
<dbReference type="Proteomes" id="UP001301769">
    <property type="component" value="Unassembled WGS sequence"/>
</dbReference>
<dbReference type="EMBL" id="MU858163">
    <property type="protein sequence ID" value="KAK4210897.1"/>
    <property type="molecule type" value="Genomic_DNA"/>
</dbReference>
<sequence>MLQATVLYGMVGLAAIADAAVAVAERGLTCILPNACLFQVKAAALPLGPNGRADCSSFLRTTVTPAAPTTTVVNTVTNTNTVTITSTSTSTNILTESTTVTETVTVGGGGSLRRRAPAKIANPLAAADAAVPAPVQVVRRQATATPTAIPHYASACKSGAAYASACSCIGVHKTTTTAPAPPRSTVSSTTTVATTVTTTVTVIVTTATTTTATITSTTTTTTITTTAPTITPTANLIIRPYNSALDCDETLAAPDIVIPSGECAGVPNQPSVKFLAYTPPVQPGCSCVVEFHNDDFCTDLFSTQSPTSTDCFDVSFVYSLRLVCTCA</sequence>
<dbReference type="AlphaFoldDB" id="A0AAN6Y7J6"/>
<protein>
    <submittedName>
        <fullName evidence="2">Uncharacterized protein</fullName>
    </submittedName>
</protein>
<evidence type="ECO:0000256" key="1">
    <source>
        <dbReference type="SAM" id="SignalP"/>
    </source>
</evidence>
<reference evidence="2" key="2">
    <citation type="submission" date="2023-05" db="EMBL/GenBank/DDBJ databases">
        <authorList>
            <consortium name="Lawrence Berkeley National Laboratory"/>
            <person name="Steindorff A."/>
            <person name="Hensen N."/>
            <person name="Bonometti L."/>
            <person name="Westerberg I."/>
            <person name="Brannstrom I.O."/>
            <person name="Guillou S."/>
            <person name="Cros-Aarteil S."/>
            <person name="Calhoun S."/>
            <person name="Haridas S."/>
            <person name="Kuo A."/>
            <person name="Mondo S."/>
            <person name="Pangilinan J."/>
            <person name="Riley R."/>
            <person name="Labutti K."/>
            <person name="Andreopoulos B."/>
            <person name="Lipzen A."/>
            <person name="Chen C."/>
            <person name="Yanf M."/>
            <person name="Daum C."/>
            <person name="Ng V."/>
            <person name="Clum A."/>
            <person name="Ohm R."/>
            <person name="Martin F."/>
            <person name="Silar P."/>
            <person name="Natvig D."/>
            <person name="Lalanne C."/>
            <person name="Gautier V."/>
            <person name="Ament-Velasquez S.L."/>
            <person name="Kruys A."/>
            <person name="Hutchinson M.I."/>
            <person name="Powell A.J."/>
            <person name="Barry K."/>
            <person name="Miller A.N."/>
            <person name="Grigoriev I.V."/>
            <person name="Debuchy R."/>
            <person name="Gladieux P."/>
            <person name="Thoren M.H."/>
            <person name="Johannesson H."/>
        </authorList>
    </citation>
    <scope>NUCLEOTIDE SEQUENCE</scope>
    <source>
        <strain evidence="2">PSN293</strain>
    </source>
</reference>
<feature type="chain" id="PRO_5042954342" evidence="1">
    <location>
        <begin position="23"/>
        <end position="327"/>
    </location>
</feature>
<proteinExistence type="predicted"/>